<sequence length="102" mass="11198">MECDENSSESESTSQSTVPGKRKAATNKGGCPRTSIWEDFNKLSSDGEGHYGAKCRYCKKSWKQGKPTTFSAKQLFDTSKSFRTKTVGPSLDLESLLSIGHL</sequence>
<name>A0A9N8ZQP1_9GLOM</name>
<gene>
    <name evidence="2" type="ORF">ALEPTO_LOCUS3625</name>
</gene>
<evidence type="ECO:0000313" key="2">
    <source>
        <dbReference type="EMBL" id="CAG8503898.1"/>
    </source>
</evidence>
<accession>A0A9N8ZQP1</accession>
<proteinExistence type="predicted"/>
<dbReference type="OrthoDB" id="10590227at2759"/>
<comment type="caution">
    <text evidence="2">The sequence shown here is derived from an EMBL/GenBank/DDBJ whole genome shotgun (WGS) entry which is preliminary data.</text>
</comment>
<protein>
    <submittedName>
        <fullName evidence="2">9975_t:CDS:1</fullName>
    </submittedName>
</protein>
<dbReference type="Proteomes" id="UP000789508">
    <property type="component" value="Unassembled WGS sequence"/>
</dbReference>
<dbReference type="AlphaFoldDB" id="A0A9N8ZQP1"/>
<evidence type="ECO:0000313" key="3">
    <source>
        <dbReference type="Proteomes" id="UP000789508"/>
    </source>
</evidence>
<dbReference type="EMBL" id="CAJVPS010000699">
    <property type="protein sequence ID" value="CAG8503898.1"/>
    <property type="molecule type" value="Genomic_DNA"/>
</dbReference>
<reference evidence="2" key="1">
    <citation type="submission" date="2021-06" db="EMBL/GenBank/DDBJ databases">
        <authorList>
            <person name="Kallberg Y."/>
            <person name="Tangrot J."/>
            <person name="Rosling A."/>
        </authorList>
    </citation>
    <scope>NUCLEOTIDE SEQUENCE</scope>
    <source>
        <strain evidence="2">FL130A</strain>
    </source>
</reference>
<evidence type="ECO:0000256" key="1">
    <source>
        <dbReference type="SAM" id="MobiDB-lite"/>
    </source>
</evidence>
<organism evidence="2 3">
    <name type="scientific">Ambispora leptoticha</name>
    <dbReference type="NCBI Taxonomy" id="144679"/>
    <lineage>
        <taxon>Eukaryota</taxon>
        <taxon>Fungi</taxon>
        <taxon>Fungi incertae sedis</taxon>
        <taxon>Mucoromycota</taxon>
        <taxon>Glomeromycotina</taxon>
        <taxon>Glomeromycetes</taxon>
        <taxon>Archaeosporales</taxon>
        <taxon>Ambisporaceae</taxon>
        <taxon>Ambispora</taxon>
    </lineage>
</organism>
<keyword evidence="3" id="KW-1185">Reference proteome</keyword>
<feature type="region of interest" description="Disordered" evidence="1">
    <location>
        <begin position="1"/>
        <end position="32"/>
    </location>
</feature>